<protein>
    <recommendedName>
        <fullName evidence="4">DUF3499 domain-containing protein</fullName>
    </recommendedName>
</protein>
<proteinExistence type="predicted"/>
<gene>
    <name evidence="2" type="ORF">SAMN04489812_4083</name>
</gene>
<name>A0A1H1XH95_9ACTN</name>
<evidence type="ECO:0000313" key="2">
    <source>
        <dbReference type="EMBL" id="SDT08623.1"/>
    </source>
</evidence>
<dbReference type="InterPro" id="IPR021888">
    <property type="entry name" value="DUF3499"/>
</dbReference>
<sequence length="122" mass="13227">MTSRSCSRSACDERAVATLTYVYNESTAVIGPLASHVEPHGYDLCRRHSTNLSAPRGWEVIRLADEFTDPEPTDDDLLALADAVREVGLNYGGEEPDRPGQGSSMVEVARRGHLTVLADPDA</sequence>
<evidence type="ECO:0008006" key="4">
    <source>
        <dbReference type="Google" id="ProtNLM"/>
    </source>
</evidence>
<organism evidence="2 3">
    <name type="scientific">Microlunatus soli</name>
    <dbReference type="NCBI Taxonomy" id="630515"/>
    <lineage>
        <taxon>Bacteria</taxon>
        <taxon>Bacillati</taxon>
        <taxon>Actinomycetota</taxon>
        <taxon>Actinomycetes</taxon>
        <taxon>Propionibacteriales</taxon>
        <taxon>Propionibacteriaceae</taxon>
        <taxon>Microlunatus</taxon>
    </lineage>
</organism>
<evidence type="ECO:0000313" key="3">
    <source>
        <dbReference type="Proteomes" id="UP000199103"/>
    </source>
</evidence>
<dbReference type="Proteomes" id="UP000199103">
    <property type="component" value="Chromosome I"/>
</dbReference>
<keyword evidence="3" id="KW-1185">Reference proteome</keyword>
<dbReference type="Pfam" id="PF12005">
    <property type="entry name" value="DUF3499"/>
    <property type="match status" value="1"/>
</dbReference>
<dbReference type="STRING" id="630515.SAMN04489812_4083"/>
<dbReference type="EMBL" id="LT629772">
    <property type="protein sequence ID" value="SDT08623.1"/>
    <property type="molecule type" value="Genomic_DNA"/>
</dbReference>
<dbReference type="RefSeq" id="WP_197679792.1">
    <property type="nucleotide sequence ID" value="NZ_LT629772.1"/>
</dbReference>
<evidence type="ECO:0000256" key="1">
    <source>
        <dbReference type="SAM" id="MobiDB-lite"/>
    </source>
</evidence>
<accession>A0A1H1XH95</accession>
<reference evidence="2 3" key="1">
    <citation type="submission" date="2016-10" db="EMBL/GenBank/DDBJ databases">
        <authorList>
            <person name="de Groot N.N."/>
        </authorList>
    </citation>
    <scope>NUCLEOTIDE SEQUENCE [LARGE SCALE GENOMIC DNA]</scope>
    <source>
        <strain evidence="2 3">DSM 21800</strain>
    </source>
</reference>
<feature type="region of interest" description="Disordered" evidence="1">
    <location>
        <begin position="91"/>
        <end position="122"/>
    </location>
</feature>
<dbReference type="AlphaFoldDB" id="A0A1H1XH95"/>